<sequence length="161" mass="18371">MVEVTRTMSYGSQEEAERLLQQSKGGNVLNTAFIERLNATMRQRLALLTRKCHQSARRLHPLETRMYLLGTTYNLCWPHHELCKTTHEGRACTPAMAAGLTDHIWTMSELLHDKIAPLPWVERKRRGQRKKQAHSPAPVAQLARLRPLVRLRKGILCSATG</sequence>
<dbReference type="AlphaFoldDB" id="A0A8J3IHH8"/>
<dbReference type="Proteomes" id="UP000612362">
    <property type="component" value="Unassembled WGS sequence"/>
</dbReference>
<gene>
    <name evidence="1" type="ORF">KSX_93970</name>
</gene>
<evidence type="ECO:0000313" key="1">
    <source>
        <dbReference type="EMBL" id="GHO51234.1"/>
    </source>
</evidence>
<accession>A0A8J3IHH8</accession>
<reference evidence="1" key="1">
    <citation type="submission" date="2020-10" db="EMBL/GenBank/DDBJ databases">
        <title>Taxonomic study of unclassified bacteria belonging to the class Ktedonobacteria.</title>
        <authorList>
            <person name="Yabe S."/>
            <person name="Wang C.M."/>
            <person name="Zheng Y."/>
            <person name="Sakai Y."/>
            <person name="Cavaletti L."/>
            <person name="Monciardini P."/>
            <person name="Donadio S."/>
        </authorList>
    </citation>
    <scope>NUCLEOTIDE SEQUENCE</scope>
    <source>
        <strain evidence="1">SOSP1-1</strain>
    </source>
</reference>
<keyword evidence="2" id="KW-1185">Reference proteome</keyword>
<protein>
    <submittedName>
        <fullName evidence="1">Uncharacterized protein</fullName>
    </submittedName>
</protein>
<proteinExistence type="predicted"/>
<comment type="caution">
    <text evidence="1">The sequence shown here is derived from an EMBL/GenBank/DDBJ whole genome shotgun (WGS) entry which is preliminary data.</text>
</comment>
<dbReference type="EMBL" id="BNJF01000011">
    <property type="protein sequence ID" value="GHO51234.1"/>
    <property type="molecule type" value="Genomic_DNA"/>
</dbReference>
<evidence type="ECO:0000313" key="2">
    <source>
        <dbReference type="Proteomes" id="UP000612362"/>
    </source>
</evidence>
<organism evidence="1 2">
    <name type="scientific">Ktedonospora formicarum</name>
    <dbReference type="NCBI Taxonomy" id="2778364"/>
    <lineage>
        <taxon>Bacteria</taxon>
        <taxon>Bacillati</taxon>
        <taxon>Chloroflexota</taxon>
        <taxon>Ktedonobacteria</taxon>
        <taxon>Ktedonobacterales</taxon>
        <taxon>Ktedonobacteraceae</taxon>
        <taxon>Ktedonospora</taxon>
    </lineage>
</organism>
<name>A0A8J3IHH8_9CHLR</name>